<accession>A0A9D4FSH5</accession>
<evidence type="ECO:0000256" key="1">
    <source>
        <dbReference type="SAM" id="MobiDB-lite"/>
    </source>
</evidence>
<feature type="region of interest" description="Disordered" evidence="1">
    <location>
        <begin position="63"/>
        <end position="105"/>
    </location>
</feature>
<dbReference type="Proteomes" id="UP000828390">
    <property type="component" value="Unassembled WGS sequence"/>
</dbReference>
<gene>
    <name evidence="2" type="ORF">DPMN_131995</name>
</gene>
<dbReference type="AlphaFoldDB" id="A0A9D4FSH5"/>
<comment type="caution">
    <text evidence="2">The sequence shown here is derived from an EMBL/GenBank/DDBJ whole genome shotgun (WGS) entry which is preliminary data.</text>
</comment>
<organism evidence="2 3">
    <name type="scientific">Dreissena polymorpha</name>
    <name type="common">Zebra mussel</name>
    <name type="synonym">Mytilus polymorpha</name>
    <dbReference type="NCBI Taxonomy" id="45954"/>
    <lineage>
        <taxon>Eukaryota</taxon>
        <taxon>Metazoa</taxon>
        <taxon>Spiralia</taxon>
        <taxon>Lophotrochozoa</taxon>
        <taxon>Mollusca</taxon>
        <taxon>Bivalvia</taxon>
        <taxon>Autobranchia</taxon>
        <taxon>Heteroconchia</taxon>
        <taxon>Euheterodonta</taxon>
        <taxon>Imparidentia</taxon>
        <taxon>Neoheterodontei</taxon>
        <taxon>Myida</taxon>
        <taxon>Dreissenoidea</taxon>
        <taxon>Dreissenidae</taxon>
        <taxon>Dreissena</taxon>
    </lineage>
</organism>
<evidence type="ECO:0000313" key="3">
    <source>
        <dbReference type="Proteomes" id="UP000828390"/>
    </source>
</evidence>
<evidence type="ECO:0000313" key="2">
    <source>
        <dbReference type="EMBL" id="KAH3803727.1"/>
    </source>
</evidence>
<feature type="region of interest" description="Disordered" evidence="1">
    <location>
        <begin position="1"/>
        <end position="31"/>
    </location>
</feature>
<proteinExistence type="predicted"/>
<keyword evidence="3" id="KW-1185">Reference proteome</keyword>
<reference evidence="2" key="2">
    <citation type="submission" date="2020-11" db="EMBL/GenBank/DDBJ databases">
        <authorList>
            <person name="McCartney M.A."/>
            <person name="Auch B."/>
            <person name="Kono T."/>
            <person name="Mallez S."/>
            <person name="Becker A."/>
            <person name="Gohl D.M."/>
            <person name="Silverstein K.A.T."/>
            <person name="Koren S."/>
            <person name="Bechman K.B."/>
            <person name="Herman A."/>
            <person name="Abrahante J.E."/>
            <person name="Garbe J."/>
        </authorList>
    </citation>
    <scope>NUCLEOTIDE SEQUENCE</scope>
    <source>
        <strain evidence="2">Duluth1</strain>
        <tissue evidence="2">Whole animal</tissue>
    </source>
</reference>
<dbReference type="EMBL" id="JAIWYP010000006">
    <property type="protein sequence ID" value="KAH3803727.1"/>
    <property type="molecule type" value="Genomic_DNA"/>
</dbReference>
<name>A0A9D4FSH5_DREPO</name>
<reference evidence="2" key="1">
    <citation type="journal article" date="2019" name="bioRxiv">
        <title>The Genome of the Zebra Mussel, Dreissena polymorpha: A Resource for Invasive Species Research.</title>
        <authorList>
            <person name="McCartney M.A."/>
            <person name="Auch B."/>
            <person name="Kono T."/>
            <person name="Mallez S."/>
            <person name="Zhang Y."/>
            <person name="Obille A."/>
            <person name="Becker A."/>
            <person name="Abrahante J.E."/>
            <person name="Garbe J."/>
            <person name="Badalamenti J.P."/>
            <person name="Herman A."/>
            <person name="Mangelson H."/>
            <person name="Liachko I."/>
            <person name="Sullivan S."/>
            <person name="Sone E.D."/>
            <person name="Koren S."/>
            <person name="Silverstein K.A.T."/>
            <person name="Beckman K.B."/>
            <person name="Gohl D.M."/>
        </authorList>
    </citation>
    <scope>NUCLEOTIDE SEQUENCE</scope>
    <source>
        <strain evidence="2">Duluth1</strain>
        <tissue evidence="2">Whole animal</tissue>
    </source>
</reference>
<feature type="compositionally biased region" description="Polar residues" evidence="1">
    <location>
        <begin position="63"/>
        <end position="74"/>
    </location>
</feature>
<sequence length="105" mass="11696">MDLCEKKVRQPGFKGKLPENAQGEGKQYDRRQQYKKAYSTLETATKTRNLLTESAACTIQLPASTRLQSPTEQSQTKKAEEAVRSLKAGKSSGLDNVPTELIEHE</sequence>
<protein>
    <submittedName>
        <fullName evidence="2">Uncharacterized protein</fullName>
    </submittedName>
</protein>
<feature type="compositionally biased region" description="Basic and acidic residues" evidence="1">
    <location>
        <begin position="75"/>
        <end position="84"/>
    </location>
</feature>